<dbReference type="RefSeq" id="WP_161820773.1">
    <property type="nucleotide sequence ID" value="NZ_LSRS01000001.1"/>
</dbReference>
<feature type="transmembrane region" description="Helical" evidence="2">
    <location>
        <begin position="6"/>
        <end position="28"/>
    </location>
</feature>
<comment type="function">
    <text evidence="2">NDH-1 shuttles electrons from NADH, via FMN and iron-sulfur (Fe-S) centers, to quinones in the respiratory chain. Couples the redox reaction to proton translocation (for every two electrons transferred, four hydrogen ions are translocated across the cytoplasmic membrane), and thus conserves the redox energy in a proton gradient.</text>
</comment>
<feature type="transmembrane region" description="Helical" evidence="2">
    <location>
        <begin position="92"/>
        <end position="113"/>
    </location>
</feature>
<feature type="transmembrane region" description="Helical" evidence="2">
    <location>
        <begin position="58"/>
        <end position="80"/>
    </location>
</feature>
<comment type="similarity">
    <text evidence="1 2">Belongs to the complex I subunit 6 family.</text>
</comment>
<keyword evidence="2" id="KW-0812">Transmembrane</keyword>
<keyword evidence="3" id="KW-0560">Oxidoreductase</keyword>
<dbReference type="PANTHER" id="PTHR33269:SF17">
    <property type="entry name" value="NADH-UBIQUINONE OXIDOREDUCTASE CHAIN 6"/>
    <property type="match status" value="1"/>
</dbReference>
<dbReference type="OrthoDB" id="9814997at2"/>
<organism evidence="3 4">
    <name type="scientific">Sporotomaculum syntrophicum</name>
    <dbReference type="NCBI Taxonomy" id="182264"/>
    <lineage>
        <taxon>Bacteria</taxon>
        <taxon>Bacillati</taxon>
        <taxon>Bacillota</taxon>
        <taxon>Clostridia</taxon>
        <taxon>Eubacteriales</taxon>
        <taxon>Desulfallaceae</taxon>
        <taxon>Sporotomaculum</taxon>
    </lineage>
</organism>
<comment type="caution">
    <text evidence="3">The sequence shown here is derived from an EMBL/GenBank/DDBJ whole genome shotgun (WGS) entry which is preliminary data.</text>
</comment>
<dbReference type="GO" id="GO:0008137">
    <property type="term" value="F:NADH dehydrogenase (ubiquinone) activity"/>
    <property type="evidence" value="ECO:0007669"/>
    <property type="project" value="UniProtKB-UniRule"/>
</dbReference>
<keyword evidence="2" id="KW-1133">Transmembrane helix</keyword>
<dbReference type="AlphaFoldDB" id="A0A9D2WSH7"/>
<feature type="transmembrane region" description="Helical" evidence="2">
    <location>
        <begin position="143"/>
        <end position="165"/>
    </location>
</feature>
<evidence type="ECO:0000313" key="4">
    <source>
        <dbReference type="Proteomes" id="UP000798488"/>
    </source>
</evidence>
<protein>
    <recommendedName>
        <fullName evidence="2">NADH-quinone oxidoreductase subunit J</fullName>
        <ecNumber evidence="2">7.1.1.-</ecNumber>
    </recommendedName>
</protein>
<dbReference type="GO" id="GO:0005886">
    <property type="term" value="C:plasma membrane"/>
    <property type="evidence" value="ECO:0007669"/>
    <property type="project" value="UniProtKB-SubCell"/>
</dbReference>
<name>A0A9D2WSH7_9FIRM</name>
<evidence type="ECO:0000256" key="1">
    <source>
        <dbReference type="ARBA" id="ARBA00005698"/>
    </source>
</evidence>
<evidence type="ECO:0000313" key="3">
    <source>
        <dbReference type="EMBL" id="KAF1086634.1"/>
    </source>
</evidence>
<dbReference type="GO" id="GO:0048038">
    <property type="term" value="F:quinone binding"/>
    <property type="evidence" value="ECO:0007669"/>
    <property type="project" value="UniProtKB-UniRule"/>
</dbReference>
<keyword evidence="2" id="KW-1003">Cell membrane</keyword>
<comment type="subcellular location">
    <subcellularLocation>
        <location evidence="2">Cell membrane</location>
        <topology evidence="2">Multi-pass membrane protein</topology>
    </subcellularLocation>
</comment>
<comment type="catalytic activity">
    <reaction evidence="2">
        <text>a quinone + NADH + 5 H(+)(in) = a quinol + NAD(+) + 4 H(+)(out)</text>
        <dbReference type="Rhea" id="RHEA:57888"/>
        <dbReference type="ChEBI" id="CHEBI:15378"/>
        <dbReference type="ChEBI" id="CHEBI:24646"/>
        <dbReference type="ChEBI" id="CHEBI:57540"/>
        <dbReference type="ChEBI" id="CHEBI:57945"/>
        <dbReference type="ChEBI" id="CHEBI:132124"/>
    </reaction>
</comment>
<accession>A0A9D2WSH7</accession>
<evidence type="ECO:0000256" key="2">
    <source>
        <dbReference type="RuleBase" id="RU004429"/>
    </source>
</evidence>
<keyword evidence="4" id="KW-1185">Reference proteome</keyword>
<keyword evidence="2" id="KW-0472">Membrane</keyword>
<dbReference type="InterPro" id="IPR042106">
    <property type="entry name" value="Nuo/plastoQ_OxRdtase_6_NuoJ"/>
</dbReference>
<gene>
    <name evidence="3" type="primary">nuoJ</name>
    <name evidence="3" type="ORF">SPSYN_00353</name>
</gene>
<sequence>METSIYSVIAFYLLAITIVGNAALVVFAKNIVHSVLFLAVTFISMAGLFLLLDADFIAAIQVLVYAGAVCIMVVFGIMLIQAPDMKGTNLFNTQLFAGGGVVALVFAMCAILAGRTAWTDLVATQAVPENTIQVIGTLLMSKYVIPFEVVAILLLVALVGAIVIARDDAGTVAVDEGVKANAHD</sequence>
<dbReference type="Pfam" id="PF00499">
    <property type="entry name" value="Oxidored_q3"/>
    <property type="match status" value="1"/>
</dbReference>
<reference evidence="3" key="1">
    <citation type="submission" date="2016-02" db="EMBL/GenBank/DDBJ databases">
        <title>Draft Genome Sequence of Sporotomaculum syntrophicum Strain FB, a Syntrophic Benzoate Degrader.</title>
        <authorList>
            <person name="Nobu M.K."/>
            <person name="Narihiro T."/>
            <person name="Qiu Y.-L."/>
            <person name="Ohashi A."/>
            <person name="Liu W.-T."/>
            <person name="Yuji S."/>
        </authorList>
    </citation>
    <scope>NUCLEOTIDE SEQUENCE</scope>
    <source>
        <strain evidence="3">FB</strain>
    </source>
</reference>
<dbReference type="Gene3D" id="1.20.120.1200">
    <property type="entry name" value="NADH-ubiquinone/plastoquinone oxidoreductase chain 6, subunit NuoJ"/>
    <property type="match status" value="1"/>
</dbReference>
<keyword evidence="2" id="KW-0520">NAD</keyword>
<proteinExistence type="inferred from homology"/>
<dbReference type="PANTHER" id="PTHR33269">
    <property type="entry name" value="NADH-UBIQUINONE OXIDOREDUCTASE CHAIN 6"/>
    <property type="match status" value="1"/>
</dbReference>
<dbReference type="EC" id="7.1.1.-" evidence="2"/>
<dbReference type="GO" id="GO:0016491">
    <property type="term" value="F:oxidoreductase activity"/>
    <property type="evidence" value="ECO:0007669"/>
    <property type="project" value="UniProtKB-KW"/>
</dbReference>
<dbReference type="Proteomes" id="UP000798488">
    <property type="component" value="Unassembled WGS sequence"/>
</dbReference>
<dbReference type="InterPro" id="IPR001457">
    <property type="entry name" value="NADH_UbQ/plastoQ_OxRdtase_su6"/>
</dbReference>
<feature type="transmembrane region" description="Helical" evidence="2">
    <location>
        <begin position="35"/>
        <end position="52"/>
    </location>
</feature>
<dbReference type="EMBL" id="LSRS01000001">
    <property type="protein sequence ID" value="KAF1086634.1"/>
    <property type="molecule type" value="Genomic_DNA"/>
</dbReference>
<keyword evidence="2" id="KW-0874">Quinone</keyword>